<comment type="caution">
    <text evidence="2">The sequence shown here is derived from an EMBL/GenBank/DDBJ whole genome shotgun (WGS) entry which is preliminary data.</text>
</comment>
<dbReference type="InterPro" id="IPR032286">
    <property type="entry name" value="DUF4837"/>
</dbReference>
<dbReference type="RefSeq" id="WP_188597934.1">
    <property type="nucleotide sequence ID" value="NZ_BMJW01000001.1"/>
</dbReference>
<name>A0A917MEE3_9FLAO</name>
<dbReference type="EMBL" id="BMJW01000001">
    <property type="protein sequence ID" value="GGG92984.1"/>
    <property type="molecule type" value="Genomic_DNA"/>
</dbReference>
<reference evidence="2" key="1">
    <citation type="journal article" date="2014" name="Int. J. Syst. Evol. Microbiol.">
        <title>Complete genome sequence of Corynebacterium casei LMG S-19264T (=DSM 44701T), isolated from a smear-ripened cheese.</title>
        <authorList>
            <consortium name="US DOE Joint Genome Institute (JGI-PGF)"/>
            <person name="Walter F."/>
            <person name="Albersmeier A."/>
            <person name="Kalinowski J."/>
            <person name="Ruckert C."/>
        </authorList>
    </citation>
    <scope>NUCLEOTIDE SEQUENCE</scope>
    <source>
        <strain evidence="2">CGMCC 1.15763</strain>
    </source>
</reference>
<dbReference type="PROSITE" id="PS51257">
    <property type="entry name" value="PROKAR_LIPOPROTEIN"/>
    <property type="match status" value="1"/>
</dbReference>
<keyword evidence="1" id="KW-0732">Signal</keyword>
<protein>
    <submittedName>
        <fullName evidence="2">DUF4837 domain-containing protein</fullName>
    </submittedName>
</protein>
<sequence length="337" mass="37809">MKKVFTFIAVLLLITSCKNAQESFVLSGSIGKTNKILVVMKSSHWLGELGDELRDFIGKPLVGLPQPETIFSVGQVSPKGFGGVMNKSRNVLVIEEGDKEGFAVKNNLYAEPQTLIYVTAKDQQGLLNQLKKYEKQIIKIFKDSEIQVLQSYFSKEKLDDSKFKTISKLGISLTIPNSYRTVDDTGDFLWLRQHLLSGIAKGDGTNNILVYSLPLQDESIVEKQILAVRDSIGKKYIPGSREGMYMITEAAYTPVTYPANISGRKAFETRGKWEVKNDFMAGPFLNYTIIDKENNRVLVVEGFTYAPSVNKREFVFELEAIAKSLTIQLTKDDSFLD</sequence>
<proteinExistence type="predicted"/>
<dbReference type="Pfam" id="PF16125">
    <property type="entry name" value="DUF4837"/>
    <property type="match status" value="1"/>
</dbReference>
<reference evidence="2" key="2">
    <citation type="submission" date="2020-09" db="EMBL/GenBank/DDBJ databases">
        <authorList>
            <person name="Sun Q."/>
            <person name="Zhou Y."/>
        </authorList>
    </citation>
    <scope>NUCLEOTIDE SEQUENCE</scope>
    <source>
        <strain evidence="2">CGMCC 1.15763</strain>
    </source>
</reference>
<evidence type="ECO:0000313" key="3">
    <source>
        <dbReference type="Proteomes" id="UP000633278"/>
    </source>
</evidence>
<dbReference type="AlphaFoldDB" id="A0A917MEE3"/>
<evidence type="ECO:0000313" key="2">
    <source>
        <dbReference type="EMBL" id="GGG92984.1"/>
    </source>
</evidence>
<dbReference type="Proteomes" id="UP000633278">
    <property type="component" value="Unassembled WGS sequence"/>
</dbReference>
<keyword evidence="3" id="KW-1185">Reference proteome</keyword>
<evidence type="ECO:0000256" key="1">
    <source>
        <dbReference type="SAM" id="SignalP"/>
    </source>
</evidence>
<feature type="chain" id="PRO_5037134784" evidence="1">
    <location>
        <begin position="21"/>
        <end position="337"/>
    </location>
</feature>
<gene>
    <name evidence="2" type="ORF">GCM10011416_07550</name>
</gene>
<accession>A0A917MEE3</accession>
<feature type="signal peptide" evidence="1">
    <location>
        <begin position="1"/>
        <end position="20"/>
    </location>
</feature>
<organism evidence="2 3">
    <name type="scientific">Polaribacter pacificus</name>
    <dbReference type="NCBI Taxonomy" id="1775173"/>
    <lineage>
        <taxon>Bacteria</taxon>
        <taxon>Pseudomonadati</taxon>
        <taxon>Bacteroidota</taxon>
        <taxon>Flavobacteriia</taxon>
        <taxon>Flavobacteriales</taxon>
        <taxon>Flavobacteriaceae</taxon>
    </lineage>
</organism>